<protein>
    <submittedName>
        <fullName evidence="4">Lipase</fullName>
    </submittedName>
</protein>
<feature type="active site" description="Nucleophile" evidence="1">
    <location>
        <position position="52"/>
    </location>
</feature>
<feature type="disulfide bond" evidence="2">
    <location>
        <begin position="69"/>
        <end position="96"/>
    </location>
</feature>
<proteinExistence type="predicted"/>
<reference evidence="4" key="2">
    <citation type="submission" date="2020-09" db="EMBL/GenBank/DDBJ databases">
        <authorList>
            <person name="Sun Q."/>
            <person name="Zhou Y."/>
        </authorList>
    </citation>
    <scope>NUCLEOTIDE SEQUENCE</scope>
    <source>
        <strain evidence="4">CGMCC 4.7110</strain>
    </source>
</reference>
<feature type="active site" evidence="1">
    <location>
        <position position="295"/>
    </location>
</feature>
<dbReference type="InterPro" id="IPR013830">
    <property type="entry name" value="SGNH_hydro"/>
</dbReference>
<gene>
    <name evidence="4" type="ORF">GCM10011578_094640</name>
</gene>
<sequence>MTTPDLRIVTAGVLVAVGVLAAAVGLTHDAGDDRPAASVTWTKGPYVALGDSYTAGPDIPGRHGTPVGCARSDHNYPSLVAGRLGVSAADFSDMSCTGATVADLTAPQHTGNGTNPAQLTALSRKTRLVSLGIGGNDIGFGAIIERCVAMGAVYHALGSGKFIAEDAPCERLYTEDGGEDQVERKIDAAGTRLADALGEIGRRAPQARVYVVGYPDILSADSSACRRDMSLAPGDTAYLREKEQRLNTELRERAEAAGAVYVDTYGPSKGHDACADEDTRWIEPLLPSSAAAAVHPNARGERGMADAVLRALR</sequence>
<evidence type="ECO:0000256" key="2">
    <source>
        <dbReference type="PIRSR" id="PIRSR637460-2"/>
    </source>
</evidence>
<feature type="disulfide bond" evidence="2">
    <location>
        <begin position="147"/>
        <end position="169"/>
    </location>
</feature>
<dbReference type="RefSeq" id="WP_229713812.1">
    <property type="nucleotide sequence ID" value="NZ_BMML01000041.1"/>
</dbReference>
<comment type="caution">
    <text evidence="4">The sequence shown here is derived from an EMBL/GenBank/DDBJ whole genome shotgun (WGS) entry which is preliminary data.</text>
</comment>
<keyword evidence="5" id="KW-1185">Reference proteome</keyword>
<dbReference type="AlphaFoldDB" id="A0A918CX84"/>
<keyword evidence="2" id="KW-1015">Disulfide bond</keyword>
<reference evidence="4" key="1">
    <citation type="journal article" date="2014" name="Int. J. Syst. Evol. Microbiol.">
        <title>Complete genome sequence of Corynebacterium casei LMG S-19264T (=DSM 44701T), isolated from a smear-ripened cheese.</title>
        <authorList>
            <consortium name="US DOE Joint Genome Institute (JGI-PGF)"/>
            <person name="Walter F."/>
            <person name="Albersmeier A."/>
            <person name="Kalinowski J."/>
            <person name="Ruckert C."/>
        </authorList>
    </citation>
    <scope>NUCLEOTIDE SEQUENCE</scope>
    <source>
        <strain evidence="4">CGMCC 4.7110</strain>
    </source>
</reference>
<evidence type="ECO:0000313" key="5">
    <source>
        <dbReference type="Proteomes" id="UP000653411"/>
    </source>
</evidence>
<dbReference type="Proteomes" id="UP000653411">
    <property type="component" value="Unassembled WGS sequence"/>
</dbReference>
<dbReference type="GO" id="GO:0004806">
    <property type="term" value="F:triacylglycerol lipase activity"/>
    <property type="evidence" value="ECO:0007669"/>
    <property type="project" value="TreeGrafter"/>
</dbReference>
<evidence type="ECO:0000313" key="4">
    <source>
        <dbReference type="EMBL" id="GGN44026.1"/>
    </source>
</evidence>
<accession>A0A918CX84</accession>
<dbReference type="CDD" id="cd01823">
    <property type="entry name" value="SEST_like"/>
    <property type="match status" value="1"/>
</dbReference>
<feature type="domain" description="SGNH hydrolase-type esterase" evidence="3">
    <location>
        <begin position="48"/>
        <end position="302"/>
    </location>
</feature>
<evidence type="ECO:0000256" key="1">
    <source>
        <dbReference type="PIRSR" id="PIRSR637460-1"/>
    </source>
</evidence>
<name>A0A918CX84_9ACTN</name>
<dbReference type="SUPFAM" id="SSF52266">
    <property type="entry name" value="SGNH hydrolase"/>
    <property type="match status" value="1"/>
</dbReference>
<dbReference type="PANTHER" id="PTHR37981:SF1">
    <property type="entry name" value="SGNH HYDROLASE-TYPE ESTERASE DOMAIN-CONTAINING PROTEIN"/>
    <property type="match status" value="1"/>
</dbReference>
<evidence type="ECO:0000259" key="3">
    <source>
        <dbReference type="Pfam" id="PF13472"/>
    </source>
</evidence>
<dbReference type="InterPro" id="IPR036514">
    <property type="entry name" value="SGNH_hydro_sf"/>
</dbReference>
<dbReference type="Pfam" id="PF13472">
    <property type="entry name" value="Lipase_GDSL_2"/>
    <property type="match status" value="1"/>
</dbReference>
<dbReference type="GO" id="GO:0019433">
    <property type="term" value="P:triglyceride catabolic process"/>
    <property type="evidence" value="ECO:0007669"/>
    <property type="project" value="TreeGrafter"/>
</dbReference>
<dbReference type="EMBL" id="BMML01000041">
    <property type="protein sequence ID" value="GGN44026.1"/>
    <property type="molecule type" value="Genomic_DNA"/>
</dbReference>
<dbReference type="InterPro" id="IPR037460">
    <property type="entry name" value="SEST-like"/>
</dbReference>
<organism evidence="4 5">
    <name type="scientific">Streptomyces fuscichromogenes</name>
    <dbReference type="NCBI Taxonomy" id="1324013"/>
    <lineage>
        <taxon>Bacteria</taxon>
        <taxon>Bacillati</taxon>
        <taxon>Actinomycetota</taxon>
        <taxon>Actinomycetes</taxon>
        <taxon>Kitasatosporales</taxon>
        <taxon>Streptomycetaceae</taxon>
        <taxon>Streptomyces</taxon>
    </lineage>
</organism>
<dbReference type="PANTHER" id="PTHR37981">
    <property type="entry name" value="LIPASE 2"/>
    <property type="match status" value="1"/>
</dbReference>
<dbReference type="Gene3D" id="3.40.50.1110">
    <property type="entry name" value="SGNH hydrolase"/>
    <property type="match status" value="1"/>
</dbReference>